<evidence type="ECO:0008006" key="6">
    <source>
        <dbReference type="Google" id="ProtNLM"/>
    </source>
</evidence>
<dbReference type="SUPFAM" id="SSF52058">
    <property type="entry name" value="L domain-like"/>
    <property type="match status" value="1"/>
</dbReference>
<evidence type="ECO:0000313" key="5">
    <source>
        <dbReference type="Proteomes" id="UP000053201"/>
    </source>
</evidence>
<dbReference type="GeneID" id="27686103"/>
<dbReference type="PROSITE" id="PS51450">
    <property type="entry name" value="LRR"/>
    <property type="match status" value="1"/>
</dbReference>
<feature type="region of interest" description="Disordered" evidence="3">
    <location>
        <begin position="217"/>
        <end position="289"/>
    </location>
</feature>
<evidence type="ECO:0000256" key="3">
    <source>
        <dbReference type="SAM" id="MobiDB-lite"/>
    </source>
</evidence>
<dbReference type="InterPro" id="IPR040091">
    <property type="entry name" value="LRRC56"/>
</dbReference>
<feature type="region of interest" description="Disordered" evidence="3">
    <location>
        <begin position="177"/>
        <end position="198"/>
    </location>
</feature>
<accession>A0A0L0HM81</accession>
<dbReference type="PANTHER" id="PTHR22708">
    <property type="entry name" value="LEUCINE-RICH REPEAT-CONTAINING PROTEIN 56"/>
    <property type="match status" value="1"/>
</dbReference>
<dbReference type="OrthoDB" id="676979at2759"/>
<reference evidence="4 5" key="1">
    <citation type="submission" date="2009-08" db="EMBL/GenBank/DDBJ databases">
        <title>The Genome Sequence of Spizellomyces punctatus strain DAOM BR117.</title>
        <authorList>
            <consortium name="The Broad Institute Genome Sequencing Platform"/>
            <person name="Russ C."/>
            <person name="Cuomo C."/>
            <person name="Shea T."/>
            <person name="Young S.K."/>
            <person name="Zeng Q."/>
            <person name="Koehrsen M."/>
            <person name="Haas B."/>
            <person name="Borodovsky M."/>
            <person name="Guigo R."/>
            <person name="Alvarado L."/>
            <person name="Berlin A."/>
            <person name="Bochicchio J."/>
            <person name="Borenstein D."/>
            <person name="Chapman S."/>
            <person name="Chen Z."/>
            <person name="Engels R."/>
            <person name="Freedman E."/>
            <person name="Gellesch M."/>
            <person name="Goldberg J."/>
            <person name="Griggs A."/>
            <person name="Gujja S."/>
            <person name="Heiman D."/>
            <person name="Hepburn T."/>
            <person name="Howarth C."/>
            <person name="Jen D."/>
            <person name="Larson L."/>
            <person name="Lewis B."/>
            <person name="Mehta T."/>
            <person name="Park D."/>
            <person name="Pearson M."/>
            <person name="Roberts A."/>
            <person name="Saif S."/>
            <person name="Shenoy N."/>
            <person name="Sisk P."/>
            <person name="Stolte C."/>
            <person name="Sykes S."/>
            <person name="Thomson T."/>
            <person name="Walk T."/>
            <person name="White J."/>
            <person name="Yandava C."/>
            <person name="Burger G."/>
            <person name="Gray M.W."/>
            <person name="Holland P.W.H."/>
            <person name="King N."/>
            <person name="Lang F.B.F."/>
            <person name="Roger A.J."/>
            <person name="Ruiz-Trillo I."/>
            <person name="Lander E."/>
            <person name="Nusbaum C."/>
        </authorList>
    </citation>
    <scope>NUCLEOTIDE SEQUENCE [LARGE SCALE GENOMIC DNA]</scope>
    <source>
        <strain evidence="4 5">DAOM BR117</strain>
    </source>
</reference>
<dbReference type="VEuPathDB" id="FungiDB:SPPG_02524"/>
<organism evidence="4 5">
    <name type="scientific">Spizellomyces punctatus (strain DAOM BR117)</name>
    <dbReference type="NCBI Taxonomy" id="645134"/>
    <lineage>
        <taxon>Eukaryota</taxon>
        <taxon>Fungi</taxon>
        <taxon>Fungi incertae sedis</taxon>
        <taxon>Chytridiomycota</taxon>
        <taxon>Chytridiomycota incertae sedis</taxon>
        <taxon>Chytridiomycetes</taxon>
        <taxon>Spizellomycetales</taxon>
        <taxon>Spizellomycetaceae</taxon>
        <taxon>Spizellomyces</taxon>
    </lineage>
</organism>
<gene>
    <name evidence="4" type="ORF">SPPG_02524</name>
</gene>
<keyword evidence="2" id="KW-0677">Repeat</keyword>
<dbReference type="InParanoid" id="A0A0L0HM81"/>
<dbReference type="RefSeq" id="XP_016610059.1">
    <property type="nucleotide sequence ID" value="XM_016750809.1"/>
</dbReference>
<dbReference type="InterPro" id="IPR032675">
    <property type="entry name" value="LRR_dom_sf"/>
</dbReference>
<dbReference type="Pfam" id="PF12799">
    <property type="entry name" value="LRR_4"/>
    <property type="match status" value="1"/>
</dbReference>
<dbReference type="AlphaFoldDB" id="A0A0L0HM81"/>
<evidence type="ECO:0000256" key="2">
    <source>
        <dbReference type="ARBA" id="ARBA00022737"/>
    </source>
</evidence>
<dbReference type="eggNOG" id="KOG0531">
    <property type="taxonomic scope" value="Eukaryota"/>
</dbReference>
<proteinExistence type="predicted"/>
<protein>
    <recommendedName>
        <fullName evidence="6">Leucine-rich repeat-containing protein 56</fullName>
    </recommendedName>
</protein>
<dbReference type="Gene3D" id="3.80.10.10">
    <property type="entry name" value="Ribonuclease Inhibitor"/>
    <property type="match status" value="1"/>
</dbReference>
<dbReference type="Proteomes" id="UP000053201">
    <property type="component" value="Unassembled WGS sequence"/>
</dbReference>
<keyword evidence="5" id="KW-1185">Reference proteome</keyword>
<evidence type="ECO:0000256" key="1">
    <source>
        <dbReference type="ARBA" id="ARBA00022614"/>
    </source>
</evidence>
<dbReference type="STRING" id="645134.A0A0L0HM81"/>
<dbReference type="PANTHER" id="PTHR22708:SF0">
    <property type="entry name" value="LEUCINE-RICH REPEAT-CONTAINING PROTEIN 56"/>
    <property type="match status" value="1"/>
</dbReference>
<keyword evidence="1" id="KW-0433">Leucine-rich repeat</keyword>
<dbReference type="InterPro" id="IPR025875">
    <property type="entry name" value="Leu-rich_rpt_4"/>
</dbReference>
<dbReference type="OMA" id="MIQRVDP"/>
<feature type="compositionally biased region" description="Polar residues" evidence="3">
    <location>
        <begin position="278"/>
        <end position="287"/>
    </location>
</feature>
<evidence type="ECO:0000313" key="4">
    <source>
        <dbReference type="EMBL" id="KND02020.1"/>
    </source>
</evidence>
<dbReference type="EMBL" id="KQ257453">
    <property type="protein sequence ID" value="KND02020.1"/>
    <property type="molecule type" value="Genomic_DNA"/>
</dbReference>
<dbReference type="InterPro" id="IPR001611">
    <property type="entry name" value="Leu-rich_rpt"/>
</dbReference>
<sequence length="332" mass="36388">MANLPSHGVINPQVFTPHDEVEELVNGFLSEEKLITLTGTSSLDSVQYLEMKVDVRKTSLGTLGKLLPTLKQLKLNNSYIPTIRDIGSGFDNLAVLWMARCDLTDIDGIGYMTSLQEVYLAHNEISDLSSLSMLDNLQILDLEGWMFPDRNAIEDLAQIDYLAVCTNLRQLTIGGNPIAGEGDATLSSEGRHPTRRKHPDWRRTVCSILPNLRILDDIPVAGPDKEPPGTNEQSTSDPAVHMIPVPPTGRPRSASARRPRTAGGRPFTPPGIPRPVEDTSSGLTHGTGQIMAGNPILFLRRRRSSAQPPASMLIKPEKDSSSILPMYENKIT</sequence>
<name>A0A0L0HM81_SPIPD</name>